<name>A0A1D7TJ43_9BACT</name>
<dbReference type="AlphaFoldDB" id="A0A1D7TJ43"/>
<sequence length="295" mass="35131">MSSKKDFLERHSIKQLLKTTLHHNLENITTHLKAFLHTKDPESLHQYRVYIRTARSICLEFNDFMDEKRHELLDKTLKILQQETNEMRDLDVFLDALEAYKQSVDEMYWDDFEQLRAKLLAEKEVAYQHFEEKFTPKLQAKIFDELDALQSDEKLCLAKSEEKLFRHIKEIIENRLKKIAKISKKLDIDSSNERFHKLRLHYKKLRYTCDALSLKQFAKSFKPIQTAFGKVQDKNTQIERIKRYNSANSTALQQIIDLLEEEIAHDKQDCIEKSSKEALQTMHEKFEKIFTCKAC</sequence>
<dbReference type="PROSITE" id="PS51708">
    <property type="entry name" value="CHAD"/>
    <property type="match status" value="1"/>
</dbReference>
<proteinExistence type="predicted"/>
<organism evidence="2 3">
    <name type="scientific">Sulfurospirillum halorespirans DSM 13726</name>
    <dbReference type="NCBI Taxonomy" id="1193502"/>
    <lineage>
        <taxon>Bacteria</taxon>
        <taxon>Pseudomonadati</taxon>
        <taxon>Campylobacterota</taxon>
        <taxon>Epsilonproteobacteria</taxon>
        <taxon>Campylobacterales</taxon>
        <taxon>Sulfurospirillaceae</taxon>
        <taxon>Sulfurospirillum</taxon>
    </lineage>
</organism>
<protein>
    <submittedName>
        <fullName evidence="2">CHAD domain-containing protein</fullName>
    </submittedName>
</protein>
<dbReference type="Proteomes" id="UP000094609">
    <property type="component" value="Chromosome"/>
</dbReference>
<evidence type="ECO:0000259" key="1">
    <source>
        <dbReference type="PROSITE" id="PS51708"/>
    </source>
</evidence>
<accession>A0A1D7TJ43</accession>
<feature type="domain" description="CHAD" evidence="1">
    <location>
        <begin position="10"/>
        <end position="276"/>
    </location>
</feature>
<evidence type="ECO:0000313" key="2">
    <source>
        <dbReference type="EMBL" id="AOO65011.1"/>
    </source>
</evidence>
<dbReference type="PANTHER" id="PTHR39339:SF1">
    <property type="entry name" value="CHAD DOMAIN-CONTAINING PROTEIN"/>
    <property type="match status" value="1"/>
</dbReference>
<dbReference type="KEGG" id="shal:SHALO_1233"/>
<dbReference type="Gene3D" id="1.40.20.10">
    <property type="entry name" value="CHAD domain"/>
    <property type="match status" value="1"/>
</dbReference>
<dbReference type="InterPro" id="IPR038186">
    <property type="entry name" value="CHAD_dom_sf"/>
</dbReference>
<dbReference type="InterPro" id="IPR007899">
    <property type="entry name" value="CHAD_dom"/>
</dbReference>
<evidence type="ECO:0000313" key="3">
    <source>
        <dbReference type="Proteomes" id="UP000094609"/>
    </source>
</evidence>
<dbReference type="PANTHER" id="PTHR39339">
    <property type="entry name" value="SLR1444 PROTEIN"/>
    <property type="match status" value="1"/>
</dbReference>
<reference evidence="3" key="1">
    <citation type="submission" date="2016-08" db="EMBL/GenBank/DDBJ databases">
        <title>Complete genome sequence of the organohalide-respiring Epsilonproteobacterium Sulfurospirillum halorespirans.</title>
        <authorList>
            <person name="Goris T."/>
            <person name="Zimmermann J."/>
            <person name="Schenz B."/>
            <person name="Lemos M."/>
            <person name="Hackermueller J."/>
            <person name="Diekert G."/>
        </authorList>
    </citation>
    <scope>NUCLEOTIDE SEQUENCE [LARGE SCALE GENOMIC DNA]</scope>
    <source>
        <strain>DSM 13726</strain>
        <strain evidence="3">PCE-M2</strain>
    </source>
</reference>
<dbReference type="SMART" id="SM00880">
    <property type="entry name" value="CHAD"/>
    <property type="match status" value="1"/>
</dbReference>
<keyword evidence="3" id="KW-1185">Reference proteome</keyword>
<dbReference type="RefSeq" id="WP_069477829.1">
    <property type="nucleotide sequence ID" value="NZ_CP017111.1"/>
</dbReference>
<dbReference type="EMBL" id="CP017111">
    <property type="protein sequence ID" value="AOO65011.1"/>
    <property type="molecule type" value="Genomic_DNA"/>
</dbReference>
<dbReference type="PATRIC" id="fig|1193502.14.peg.1252"/>
<gene>
    <name evidence="2" type="ORF">SHALO_1233</name>
</gene>
<dbReference type="Pfam" id="PF05235">
    <property type="entry name" value="CHAD"/>
    <property type="match status" value="1"/>
</dbReference>
<dbReference type="STRING" id="1193502.SHALO_1233"/>